<reference evidence="3" key="1">
    <citation type="journal article" date="2019" name="Nat. Commun.">
        <title>The genome of broomcorn millet.</title>
        <authorList>
            <person name="Zou C."/>
            <person name="Miki D."/>
            <person name="Li D."/>
            <person name="Tang Q."/>
            <person name="Xiao L."/>
            <person name="Rajput S."/>
            <person name="Deng P."/>
            <person name="Jia W."/>
            <person name="Huang R."/>
            <person name="Zhang M."/>
            <person name="Sun Y."/>
            <person name="Hu J."/>
            <person name="Fu X."/>
            <person name="Schnable P.S."/>
            <person name="Li F."/>
            <person name="Zhang H."/>
            <person name="Feng B."/>
            <person name="Zhu X."/>
            <person name="Liu R."/>
            <person name="Schnable J.C."/>
            <person name="Zhu J.-K."/>
            <person name="Zhang H."/>
        </authorList>
    </citation>
    <scope>NUCLEOTIDE SEQUENCE [LARGE SCALE GENOMIC DNA]</scope>
</reference>
<gene>
    <name evidence="2" type="ORF">C2845_PM01G36350</name>
</gene>
<evidence type="ECO:0000256" key="1">
    <source>
        <dbReference type="SAM" id="MobiDB-lite"/>
    </source>
</evidence>
<dbReference type="Proteomes" id="UP000275267">
    <property type="component" value="Unassembled WGS sequence"/>
</dbReference>
<evidence type="ECO:0000313" key="2">
    <source>
        <dbReference type="EMBL" id="RLN40934.1"/>
    </source>
</evidence>
<accession>A0A3L6TQ00</accession>
<organism evidence="2 3">
    <name type="scientific">Panicum miliaceum</name>
    <name type="common">Proso millet</name>
    <name type="synonym">Broomcorn millet</name>
    <dbReference type="NCBI Taxonomy" id="4540"/>
    <lineage>
        <taxon>Eukaryota</taxon>
        <taxon>Viridiplantae</taxon>
        <taxon>Streptophyta</taxon>
        <taxon>Embryophyta</taxon>
        <taxon>Tracheophyta</taxon>
        <taxon>Spermatophyta</taxon>
        <taxon>Magnoliopsida</taxon>
        <taxon>Liliopsida</taxon>
        <taxon>Poales</taxon>
        <taxon>Poaceae</taxon>
        <taxon>PACMAD clade</taxon>
        <taxon>Panicoideae</taxon>
        <taxon>Panicodae</taxon>
        <taxon>Paniceae</taxon>
        <taxon>Panicinae</taxon>
        <taxon>Panicum</taxon>
        <taxon>Panicum sect. Panicum</taxon>
    </lineage>
</organism>
<dbReference type="OrthoDB" id="10626160at2759"/>
<proteinExistence type="predicted"/>
<keyword evidence="3" id="KW-1185">Reference proteome</keyword>
<evidence type="ECO:0000313" key="3">
    <source>
        <dbReference type="Proteomes" id="UP000275267"/>
    </source>
</evidence>
<sequence length="135" mass="13830">MAGLGTPLLRASAFAAAIDGSVTIVAADDPVEELARRRGRAAANRGPAQREIEDDAARGWSSAVRERGLALRRRGGSAASCSRRRGLVRAAGEERGCRSEEAAAPGAVVIGAEAAAVAKAPVAFDPMAFFCVAVL</sequence>
<comment type="caution">
    <text evidence="2">The sequence shown here is derived from an EMBL/GenBank/DDBJ whole genome shotgun (WGS) entry which is preliminary data.</text>
</comment>
<feature type="compositionally biased region" description="Basic and acidic residues" evidence="1">
    <location>
        <begin position="48"/>
        <end position="57"/>
    </location>
</feature>
<feature type="region of interest" description="Disordered" evidence="1">
    <location>
        <begin position="38"/>
        <end position="57"/>
    </location>
</feature>
<protein>
    <submittedName>
        <fullName evidence="2">Uncharacterized protein</fullName>
    </submittedName>
</protein>
<name>A0A3L6TQ00_PANMI</name>
<dbReference type="EMBL" id="PQIB02000001">
    <property type="protein sequence ID" value="RLN40934.1"/>
    <property type="molecule type" value="Genomic_DNA"/>
</dbReference>
<dbReference type="AlphaFoldDB" id="A0A3L6TQ00"/>